<evidence type="ECO:0000313" key="2">
    <source>
        <dbReference type="EMBL" id="PQJ75095.1"/>
    </source>
</evidence>
<dbReference type="Proteomes" id="UP000237608">
    <property type="component" value="Unassembled WGS sequence"/>
</dbReference>
<dbReference type="Pfam" id="PF19579">
    <property type="entry name" value="FtsL_2"/>
    <property type="match status" value="1"/>
</dbReference>
<keyword evidence="1" id="KW-0812">Transmembrane</keyword>
<evidence type="ECO:0000256" key="1">
    <source>
        <dbReference type="SAM" id="Phobius"/>
    </source>
</evidence>
<dbReference type="RefSeq" id="WP_105046236.1">
    <property type="nucleotide sequence ID" value="NZ_CP150662.1"/>
</dbReference>
<keyword evidence="1" id="KW-1133">Transmembrane helix</keyword>
<sequence>METKRKNIYDFLRGSFLTDESSFNNWRIIIFVVVLLLIMISSAHNIDRKGVKISELNKKKRELRAEHIDIGTILMRTKMESTIREKALKIGLKPSETPPKIIKVTQKK</sequence>
<dbReference type="GO" id="GO:0032259">
    <property type="term" value="P:methylation"/>
    <property type="evidence" value="ECO:0007669"/>
    <property type="project" value="UniProtKB-KW"/>
</dbReference>
<comment type="caution">
    <text evidence="2">The sequence shown here is derived from an EMBL/GenBank/DDBJ whole genome shotgun (WGS) entry which is preliminary data.</text>
</comment>
<evidence type="ECO:0000313" key="3">
    <source>
        <dbReference type="Proteomes" id="UP000237608"/>
    </source>
</evidence>
<feature type="transmembrane region" description="Helical" evidence="1">
    <location>
        <begin position="26"/>
        <end position="46"/>
    </location>
</feature>
<dbReference type="EMBL" id="MSCL01000001">
    <property type="protein sequence ID" value="PQJ75095.1"/>
    <property type="molecule type" value="Genomic_DNA"/>
</dbReference>
<reference evidence="2 3" key="1">
    <citation type="submission" date="2016-12" db="EMBL/GenBank/DDBJ databases">
        <title>Trade-off between light-utilization and light-protection in marine flavobacteria.</title>
        <authorList>
            <person name="Kumagai Y."/>
            <person name="Yoshizawa S."/>
            <person name="Kogure K."/>
            <person name="Iwasaki W."/>
        </authorList>
    </citation>
    <scope>NUCLEOTIDE SEQUENCE [LARGE SCALE GENOMIC DNA]</scope>
    <source>
        <strain evidence="2 3">KCTC 22729</strain>
    </source>
</reference>
<dbReference type="InterPro" id="IPR045755">
    <property type="entry name" value="FtsL-like"/>
</dbReference>
<protein>
    <submittedName>
        <fullName evidence="2">S-adenosyl-methyltransferase</fullName>
    </submittedName>
</protein>
<keyword evidence="2" id="KW-0489">Methyltransferase</keyword>
<dbReference type="GO" id="GO:0008168">
    <property type="term" value="F:methyltransferase activity"/>
    <property type="evidence" value="ECO:0007669"/>
    <property type="project" value="UniProtKB-KW"/>
</dbReference>
<dbReference type="AlphaFoldDB" id="A0A2S7WBT9"/>
<dbReference type="OrthoDB" id="1132266at2"/>
<accession>A0A2S7WBT9</accession>
<gene>
    <name evidence="2" type="ORF">BTO13_07445</name>
</gene>
<proteinExistence type="predicted"/>
<keyword evidence="1" id="KW-0472">Membrane</keyword>
<name>A0A2S7WBT9_9FLAO</name>
<organism evidence="2 3">
    <name type="scientific">Polaribacter gangjinensis</name>
    <dbReference type="NCBI Taxonomy" id="574710"/>
    <lineage>
        <taxon>Bacteria</taxon>
        <taxon>Pseudomonadati</taxon>
        <taxon>Bacteroidota</taxon>
        <taxon>Flavobacteriia</taxon>
        <taxon>Flavobacteriales</taxon>
        <taxon>Flavobacteriaceae</taxon>
    </lineage>
</organism>
<keyword evidence="3" id="KW-1185">Reference proteome</keyword>
<keyword evidence="2" id="KW-0808">Transferase</keyword>